<dbReference type="SUPFAM" id="SSF51430">
    <property type="entry name" value="NAD(P)-linked oxidoreductase"/>
    <property type="match status" value="1"/>
</dbReference>
<evidence type="ECO:0000259" key="1">
    <source>
        <dbReference type="Pfam" id="PF00248"/>
    </source>
</evidence>
<dbReference type="Pfam" id="PF00248">
    <property type="entry name" value="Aldo_ket_red"/>
    <property type="match status" value="1"/>
</dbReference>
<proteinExistence type="predicted"/>
<dbReference type="EMBL" id="CP003422">
    <property type="protein sequence ID" value="AFH61159.2"/>
    <property type="molecule type" value="Genomic_DNA"/>
</dbReference>
<evidence type="ECO:0000313" key="2">
    <source>
        <dbReference type="EMBL" id="AFH61159.2"/>
    </source>
</evidence>
<dbReference type="InterPro" id="IPR023210">
    <property type="entry name" value="NADP_OxRdtase_dom"/>
</dbReference>
<dbReference type="InterPro" id="IPR036812">
    <property type="entry name" value="NAD(P)_OxRdtase_dom_sf"/>
</dbReference>
<dbReference type="AlphaFoldDB" id="I0BFL2"/>
<dbReference type="Gene3D" id="3.20.20.100">
    <property type="entry name" value="NADP-dependent oxidoreductase domain"/>
    <property type="match status" value="1"/>
</dbReference>
<feature type="domain" description="NADP-dependent oxidoreductase" evidence="1">
    <location>
        <begin position="7"/>
        <end position="290"/>
    </location>
</feature>
<dbReference type="Proteomes" id="UP000007392">
    <property type="component" value="Chromosome"/>
</dbReference>
<gene>
    <name evidence="2" type="ORF">B2K_10565</name>
</gene>
<dbReference type="CDD" id="cd19086">
    <property type="entry name" value="AKR_AKR11C1"/>
    <property type="match status" value="1"/>
</dbReference>
<reference evidence="2 3" key="1">
    <citation type="submission" date="2013-06" db="EMBL/GenBank/DDBJ databases">
        <title>Complete genome sequence of Paenibacillus mucilaginosus K02.</title>
        <authorList>
            <person name="Xiao B."/>
            <person name="Sun L."/>
            <person name="Xiao L."/>
            <person name="Lian B."/>
        </authorList>
    </citation>
    <scope>NUCLEOTIDE SEQUENCE [LARGE SCALE GENOMIC DNA]</scope>
    <source>
        <strain evidence="2 3">K02</strain>
    </source>
</reference>
<protein>
    <submittedName>
        <fullName evidence="2">Aldo/keto reductase</fullName>
    </submittedName>
</protein>
<dbReference type="PANTHER" id="PTHR43312">
    <property type="entry name" value="D-THREO-ALDOSE 1-DEHYDROGENASE"/>
    <property type="match status" value="1"/>
</dbReference>
<accession>I0BFL2</accession>
<dbReference type="HOGENOM" id="CLU_023205_2_3_9"/>
<dbReference type="PANTHER" id="PTHR43312:SF1">
    <property type="entry name" value="NADP-DEPENDENT OXIDOREDUCTASE DOMAIN-CONTAINING PROTEIN"/>
    <property type="match status" value="1"/>
</dbReference>
<evidence type="ECO:0000313" key="3">
    <source>
        <dbReference type="Proteomes" id="UP000007392"/>
    </source>
</evidence>
<dbReference type="KEGG" id="pmw:B2K_10565"/>
<organism evidence="2 3">
    <name type="scientific">Paenibacillus mucilaginosus K02</name>
    <dbReference type="NCBI Taxonomy" id="997761"/>
    <lineage>
        <taxon>Bacteria</taxon>
        <taxon>Bacillati</taxon>
        <taxon>Bacillota</taxon>
        <taxon>Bacilli</taxon>
        <taxon>Bacillales</taxon>
        <taxon>Paenibacillaceae</taxon>
        <taxon>Paenibacillus</taxon>
    </lineage>
</organism>
<dbReference type="InterPro" id="IPR053135">
    <property type="entry name" value="AKR2_Oxidoreductase"/>
</dbReference>
<sequence>MAGVFGSYSETDFIQSVLHALERGVNMIDTARGYGPAEQLIGQALKEWKGERPFIATKVQARGSVAGWGIPESVEHDFPPGAIKEDVEHSLRELGIDTIDLLQLHRYWPNWDYSDYWMEELERVKEEGKVRFVGVSIPDQRHDIALPLVRSGKIDSIQTVFNIFDPLPLDCLIPECQKHDVAVIARCVLDEGGLTGFLRQDTTFADGDYRKSFFGSVPREMYIERVDRLRSFIPQYAASLAELAIRFVLQHPAVTTAAISMHVPQYTEENIAAADRDPLPPAVFEELRKHHRWVRNFYDNKFW</sequence>
<name>I0BFL2_9BACL</name>